<proteinExistence type="predicted"/>
<accession>A0A9D4RC71</accession>
<dbReference type="Proteomes" id="UP000828390">
    <property type="component" value="Unassembled WGS sequence"/>
</dbReference>
<evidence type="ECO:0000313" key="2">
    <source>
        <dbReference type="Proteomes" id="UP000828390"/>
    </source>
</evidence>
<sequence>MRIPEKTGTGTITINVNYDDFLPTITNGVGNLILATINENMNIGLNVARVAARDQDQVDDQQVSPLSHEIYCGKNGFNACA</sequence>
<name>A0A9D4RC71_DREPO</name>
<protein>
    <submittedName>
        <fullName evidence="1">Uncharacterized protein</fullName>
    </submittedName>
</protein>
<evidence type="ECO:0000313" key="1">
    <source>
        <dbReference type="EMBL" id="KAH3862859.1"/>
    </source>
</evidence>
<keyword evidence="2" id="KW-1185">Reference proteome</keyword>
<comment type="caution">
    <text evidence="1">The sequence shown here is derived from an EMBL/GenBank/DDBJ whole genome shotgun (WGS) entry which is preliminary data.</text>
</comment>
<reference evidence="1" key="1">
    <citation type="journal article" date="2019" name="bioRxiv">
        <title>The Genome of the Zebra Mussel, Dreissena polymorpha: A Resource for Invasive Species Research.</title>
        <authorList>
            <person name="McCartney M.A."/>
            <person name="Auch B."/>
            <person name="Kono T."/>
            <person name="Mallez S."/>
            <person name="Zhang Y."/>
            <person name="Obille A."/>
            <person name="Becker A."/>
            <person name="Abrahante J.E."/>
            <person name="Garbe J."/>
            <person name="Badalamenti J.P."/>
            <person name="Herman A."/>
            <person name="Mangelson H."/>
            <person name="Liachko I."/>
            <person name="Sullivan S."/>
            <person name="Sone E.D."/>
            <person name="Koren S."/>
            <person name="Silverstein K.A.T."/>
            <person name="Beckman K.B."/>
            <person name="Gohl D.M."/>
        </authorList>
    </citation>
    <scope>NUCLEOTIDE SEQUENCE</scope>
    <source>
        <strain evidence="1">Duluth1</strain>
        <tissue evidence="1">Whole animal</tissue>
    </source>
</reference>
<dbReference type="EMBL" id="JAIWYP010000002">
    <property type="protein sequence ID" value="KAH3862859.1"/>
    <property type="molecule type" value="Genomic_DNA"/>
</dbReference>
<organism evidence="1 2">
    <name type="scientific">Dreissena polymorpha</name>
    <name type="common">Zebra mussel</name>
    <name type="synonym">Mytilus polymorpha</name>
    <dbReference type="NCBI Taxonomy" id="45954"/>
    <lineage>
        <taxon>Eukaryota</taxon>
        <taxon>Metazoa</taxon>
        <taxon>Spiralia</taxon>
        <taxon>Lophotrochozoa</taxon>
        <taxon>Mollusca</taxon>
        <taxon>Bivalvia</taxon>
        <taxon>Autobranchia</taxon>
        <taxon>Heteroconchia</taxon>
        <taxon>Euheterodonta</taxon>
        <taxon>Imparidentia</taxon>
        <taxon>Neoheterodontei</taxon>
        <taxon>Myida</taxon>
        <taxon>Dreissenoidea</taxon>
        <taxon>Dreissenidae</taxon>
        <taxon>Dreissena</taxon>
    </lineage>
</organism>
<reference evidence="1" key="2">
    <citation type="submission" date="2020-11" db="EMBL/GenBank/DDBJ databases">
        <authorList>
            <person name="McCartney M.A."/>
            <person name="Auch B."/>
            <person name="Kono T."/>
            <person name="Mallez S."/>
            <person name="Becker A."/>
            <person name="Gohl D.M."/>
            <person name="Silverstein K.A.T."/>
            <person name="Koren S."/>
            <person name="Bechman K.B."/>
            <person name="Herman A."/>
            <person name="Abrahante J.E."/>
            <person name="Garbe J."/>
        </authorList>
    </citation>
    <scope>NUCLEOTIDE SEQUENCE</scope>
    <source>
        <strain evidence="1">Duluth1</strain>
        <tissue evidence="1">Whole animal</tissue>
    </source>
</reference>
<gene>
    <name evidence="1" type="ORF">DPMN_025834</name>
</gene>
<dbReference type="AlphaFoldDB" id="A0A9D4RC71"/>